<feature type="domain" description="Aspartate/glutamate/uridylate kinase" evidence="4">
    <location>
        <begin position="84"/>
        <end position="221"/>
    </location>
</feature>
<organism evidence="5">
    <name type="scientific">marine sediment metagenome</name>
    <dbReference type="NCBI Taxonomy" id="412755"/>
    <lineage>
        <taxon>unclassified sequences</taxon>
        <taxon>metagenomes</taxon>
        <taxon>ecological metagenomes</taxon>
    </lineage>
</organism>
<dbReference type="PANTHER" id="PTHR30409:SF1">
    <property type="entry name" value="CARBAMATE KINASE-RELATED"/>
    <property type="match status" value="1"/>
</dbReference>
<protein>
    <recommendedName>
        <fullName evidence="4">Aspartate/glutamate/uridylate kinase domain-containing protein</fullName>
    </recommendedName>
</protein>
<comment type="caution">
    <text evidence="5">The sequence shown here is derived from an EMBL/GenBank/DDBJ whole genome shotgun (WGS) entry which is preliminary data.</text>
</comment>
<comment type="similarity">
    <text evidence="1">Belongs to the carbamate kinase family.</text>
</comment>
<keyword evidence="3" id="KW-0418">Kinase</keyword>
<dbReference type="InterPro" id="IPR003964">
    <property type="entry name" value="Carb_kinase"/>
</dbReference>
<reference evidence="5" key="1">
    <citation type="journal article" date="2014" name="Front. Microbiol.">
        <title>High frequency of phylogenetically diverse reductive dehalogenase-homologous genes in deep subseafloor sedimentary metagenomes.</title>
        <authorList>
            <person name="Kawai M."/>
            <person name="Futagami T."/>
            <person name="Toyoda A."/>
            <person name="Takaki Y."/>
            <person name="Nishi S."/>
            <person name="Hori S."/>
            <person name="Arai W."/>
            <person name="Tsubouchi T."/>
            <person name="Morono Y."/>
            <person name="Uchiyama I."/>
            <person name="Ito T."/>
            <person name="Fujiyama A."/>
            <person name="Inagaki F."/>
            <person name="Takami H."/>
        </authorList>
    </citation>
    <scope>NUCLEOTIDE SEQUENCE</scope>
    <source>
        <strain evidence="5">Expedition CK06-06</strain>
    </source>
</reference>
<proteinExistence type="inferred from homology"/>
<dbReference type="EMBL" id="BARS01031158">
    <property type="protein sequence ID" value="GAG28084.1"/>
    <property type="molecule type" value="Genomic_DNA"/>
</dbReference>
<dbReference type="InterPro" id="IPR001048">
    <property type="entry name" value="Asp/Glu/Uridylate_kinase"/>
</dbReference>
<evidence type="ECO:0000256" key="2">
    <source>
        <dbReference type="ARBA" id="ARBA00022679"/>
    </source>
</evidence>
<dbReference type="AlphaFoldDB" id="X0WAY9"/>
<feature type="non-terminal residue" evidence="5">
    <location>
        <position position="1"/>
    </location>
</feature>
<keyword evidence="2" id="KW-0808">Transferase</keyword>
<evidence type="ECO:0000313" key="5">
    <source>
        <dbReference type="EMBL" id="GAG28084.1"/>
    </source>
</evidence>
<gene>
    <name evidence="5" type="ORF">S01H1_48520</name>
</gene>
<evidence type="ECO:0000259" key="4">
    <source>
        <dbReference type="Pfam" id="PF00696"/>
    </source>
</evidence>
<sequence length="241" mass="26246">LMAAGGRAAKIPVLSVVNQVLVSPDDPEFLDPTKPIGNFFSKEEAEKLAEEQGYVINPPAGREYLKEKRTGFVIKQVVPTGAKPKPFRRVVPSPDPIKNVEGGTIRKLVDMGVVVVASGGGGIPVIRDEEGNLQGVFSVIDKDKAGERMAEAIEATDFLILTDVEYAYLDFGKETQRPVRDVSVEEAEKYLAEGHFLRGSMGPKVEACIRFIRWGGKRAIISSLEHVVDAVDVKTGTHIHP</sequence>
<dbReference type="GO" id="GO:0019546">
    <property type="term" value="P:L-arginine deiminase pathway"/>
    <property type="evidence" value="ECO:0007669"/>
    <property type="project" value="TreeGrafter"/>
</dbReference>
<dbReference type="InterPro" id="IPR036393">
    <property type="entry name" value="AceGlu_kinase-like_sf"/>
</dbReference>
<dbReference type="Pfam" id="PF00696">
    <property type="entry name" value="AA_kinase"/>
    <property type="match status" value="1"/>
</dbReference>
<evidence type="ECO:0000256" key="3">
    <source>
        <dbReference type="ARBA" id="ARBA00022777"/>
    </source>
</evidence>
<dbReference type="Gene3D" id="3.40.1160.10">
    <property type="entry name" value="Acetylglutamate kinase-like"/>
    <property type="match status" value="1"/>
</dbReference>
<name>X0WAY9_9ZZZZ</name>
<dbReference type="PANTHER" id="PTHR30409">
    <property type="entry name" value="CARBAMATE KINASE"/>
    <property type="match status" value="1"/>
</dbReference>
<dbReference type="SUPFAM" id="SSF53633">
    <property type="entry name" value="Carbamate kinase-like"/>
    <property type="match status" value="1"/>
</dbReference>
<evidence type="ECO:0000256" key="1">
    <source>
        <dbReference type="ARBA" id="ARBA00011066"/>
    </source>
</evidence>
<dbReference type="GO" id="GO:0005829">
    <property type="term" value="C:cytosol"/>
    <property type="evidence" value="ECO:0007669"/>
    <property type="project" value="TreeGrafter"/>
</dbReference>
<dbReference type="GO" id="GO:0008804">
    <property type="term" value="F:carbamate kinase activity"/>
    <property type="evidence" value="ECO:0007669"/>
    <property type="project" value="InterPro"/>
</dbReference>
<accession>X0WAY9</accession>